<evidence type="ECO:0000256" key="1">
    <source>
        <dbReference type="ARBA" id="ARBA00022490"/>
    </source>
</evidence>
<keyword evidence="12" id="KW-1185">Reference proteome</keyword>
<evidence type="ECO:0000256" key="2">
    <source>
        <dbReference type="ARBA" id="ARBA00022679"/>
    </source>
</evidence>
<dbReference type="GO" id="GO:0004595">
    <property type="term" value="F:pantetheine-phosphate adenylyltransferase activity"/>
    <property type="evidence" value="ECO:0007669"/>
    <property type="project" value="UniProtKB-UniRule"/>
</dbReference>
<dbReference type="EC" id="2.7.7.3" evidence="9"/>
<feature type="binding site" evidence="9">
    <location>
        <position position="100"/>
    </location>
    <ligand>
        <name>substrate</name>
    </ligand>
</feature>
<comment type="similarity">
    <text evidence="9">Belongs to the bacterial CoaD family.</text>
</comment>
<evidence type="ECO:0000256" key="3">
    <source>
        <dbReference type="ARBA" id="ARBA00022695"/>
    </source>
</evidence>
<dbReference type="AlphaFoldDB" id="A0A2C7AIP7"/>
<keyword evidence="5 9" id="KW-0067">ATP-binding</keyword>
<dbReference type="PANTHER" id="PTHR21342:SF1">
    <property type="entry name" value="PHOSPHOPANTETHEINE ADENYLYLTRANSFERASE"/>
    <property type="match status" value="1"/>
</dbReference>
<evidence type="ECO:0000313" key="12">
    <source>
        <dbReference type="Proteomes" id="UP000223527"/>
    </source>
</evidence>
<comment type="subcellular location">
    <subcellularLocation>
        <location evidence="9">Cytoplasm</location>
    </subcellularLocation>
</comment>
<feature type="binding site" evidence="9">
    <location>
        <begin position="136"/>
        <end position="142"/>
    </location>
    <ligand>
        <name>ATP</name>
        <dbReference type="ChEBI" id="CHEBI:30616"/>
    </ligand>
</feature>
<dbReference type="InterPro" id="IPR014729">
    <property type="entry name" value="Rossmann-like_a/b/a_fold"/>
</dbReference>
<feature type="binding site" evidence="9">
    <location>
        <position position="49"/>
    </location>
    <ligand>
        <name>substrate</name>
    </ligand>
</feature>
<dbReference type="HAMAP" id="MF_00151">
    <property type="entry name" value="PPAT_bact"/>
    <property type="match status" value="1"/>
</dbReference>
<dbReference type="Pfam" id="PF01467">
    <property type="entry name" value="CTP_transf_like"/>
    <property type="match status" value="1"/>
</dbReference>
<evidence type="ECO:0000256" key="6">
    <source>
        <dbReference type="ARBA" id="ARBA00022842"/>
    </source>
</evidence>
<dbReference type="InterPro" id="IPR004821">
    <property type="entry name" value="Cyt_trans-like"/>
</dbReference>
<dbReference type="PRINTS" id="PR01020">
    <property type="entry name" value="LPSBIOSNTHSS"/>
</dbReference>
<keyword evidence="6 9" id="KW-0460">Magnesium</keyword>
<dbReference type="UniPathway" id="UPA00241">
    <property type="reaction ID" value="UER00355"/>
</dbReference>
<dbReference type="NCBIfam" id="TIGR01510">
    <property type="entry name" value="coaD_prev_kdtB"/>
    <property type="match status" value="1"/>
</dbReference>
<keyword evidence="1 9" id="KW-0963">Cytoplasm</keyword>
<dbReference type="GO" id="GO:0005524">
    <property type="term" value="F:ATP binding"/>
    <property type="evidence" value="ECO:0007669"/>
    <property type="project" value="UniProtKB-KW"/>
</dbReference>
<dbReference type="SUPFAM" id="SSF52374">
    <property type="entry name" value="Nucleotidylyl transferase"/>
    <property type="match status" value="1"/>
</dbReference>
<feature type="binding site" evidence="9">
    <location>
        <position position="17"/>
    </location>
    <ligand>
        <name>substrate</name>
    </ligand>
</feature>
<comment type="subunit">
    <text evidence="9">Homohexamer.</text>
</comment>
<evidence type="ECO:0000256" key="9">
    <source>
        <dbReference type="HAMAP-Rule" id="MF_00151"/>
    </source>
</evidence>
<organism evidence="11 12">
    <name type="scientific">Teichococcus rhizosphaerae</name>
    <dbReference type="NCBI Taxonomy" id="1335062"/>
    <lineage>
        <taxon>Bacteria</taxon>
        <taxon>Pseudomonadati</taxon>
        <taxon>Pseudomonadota</taxon>
        <taxon>Alphaproteobacteria</taxon>
        <taxon>Acetobacterales</taxon>
        <taxon>Roseomonadaceae</taxon>
        <taxon>Roseomonas</taxon>
    </lineage>
</organism>
<dbReference type="Gene3D" id="3.40.50.620">
    <property type="entry name" value="HUPs"/>
    <property type="match status" value="1"/>
</dbReference>
<comment type="catalytic activity">
    <reaction evidence="8 9">
        <text>(R)-4'-phosphopantetheine + ATP + H(+) = 3'-dephospho-CoA + diphosphate</text>
        <dbReference type="Rhea" id="RHEA:19801"/>
        <dbReference type="ChEBI" id="CHEBI:15378"/>
        <dbReference type="ChEBI" id="CHEBI:30616"/>
        <dbReference type="ChEBI" id="CHEBI:33019"/>
        <dbReference type="ChEBI" id="CHEBI:57328"/>
        <dbReference type="ChEBI" id="CHEBI:61723"/>
        <dbReference type="EC" id="2.7.7.3"/>
    </reaction>
</comment>
<protein>
    <recommendedName>
        <fullName evidence="9">Phosphopantetheine adenylyltransferase</fullName>
        <ecNumber evidence="9">2.7.7.3</ecNumber>
    </recommendedName>
    <alternativeName>
        <fullName evidence="9">Dephospho-CoA pyrophosphorylase</fullName>
    </alternativeName>
    <alternativeName>
        <fullName evidence="9">Pantetheine-phosphate adenylyltransferase</fullName>
        <shortName evidence="9">PPAT</shortName>
    </alternativeName>
</protein>
<dbReference type="InterPro" id="IPR001980">
    <property type="entry name" value="PPAT"/>
</dbReference>
<keyword evidence="3 9" id="KW-0548">Nucleotidyltransferase</keyword>
<keyword evidence="2 9" id="KW-0808">Transferase</keyword>
<evidence type="ECO:0000256" key="4">
    <source>
        <dbReference type="ARBA" id="ARBA00022741"/>
    </source>
</evidence>
<keyword evidence="4 9" id="KW-0547">Nucleotide-binding</keyword>
<evidence type="ECO:0000256" key="7">
    <source>
        <dbReference type="ARBA" id="ARBA00022993"/>
    </source>
</evidence>
<dbReference type="RefSeq" id="WP_099093781.1">
    <property type="nucleotide sequence ID" value="NZ_PDNU01000002.1"/>
</dbReference>
<dbReference type="PANTHER" id="PTHR21342">
    <property type="entry name" value="PHOSPHOPANTETHEINE ADENYLYLTRANSFERASE"/>
    <property type="match status" value="1"/>
</dbReference>
<evidence type="ECO:0000256" key="8">
    <source>
        <dbReference type="ARBA" id="ARBA00029346"/>
    </source>
</evidence>
<dbReference type="NCBIfam" id="TIGR00125">
    <property type="entry name" value="cyt_tran_rel"/>
    <property type="match status" value="1"/>
</dbReference>
<dbReference type="OrthoDB" id="9806661at2"/>
<feature type="binding site" evidence="9">
    <location>
        <position position="111"/>
    </location>
    <ligand>
        <name>ATP</name>
        <dbReference type="ChEBI" id="CHEBI:30616"/>
    </ligand>
</feature>
<dbReference type="GO" id="GO:0005737">
    <property type="term" value="C:cytoplasm"/>
    <property type="evidence" value="ECO:0007669"/>
    <property type="project" value="UniProtKB-SubCell"/>
</dbReference>
<feature type="site" description="Transition state stabilizer" evidence="9">
    <location>
        <position position="25"/>
    </location>
</feature>
<feature type="binding site" evidence="9">
    <location>
        <begin position="17"/>
        <end position="18"/>
    </location>
    <ligand>
        <name>ATP</name>
        <dbReference type="ChEBI" id="CHEBI:30616"/>
    </ligand>
</feature>
<dbReference type="CDD" id="cd02163">
    <property type="entry name" value="PPAT"/>
    <property type="match status" value="1"/>
</dbReference>
<dbReference type="EMBL" id="PDNU01000002">
    <property type="protein sequence ID" value="PHK96637.1"/>
    <property type="molecule type" value="Genomic_DNA"/>
</dbReference>
<feature type="binding site" evidence="9">
    <location>
        <begin position="101"/>
        <end position="103"/>
    </location>
    <ligand>
        <name>ATP</name>
        <dbReference type="ChEBI" id="CHEBI:30616"/>
    </ligand>
</feature>
<dbReference type="Proteomes" id="UP000223527">
    <property type="component" value="Unassembled WGS sequence"/>
</dbReference>
<reference evidence="11 12" key="1">
    <citation type="submission" date="2017-10" db="EMBL/GenBank/DDBJ databases">
        <authorList>
            <person name="Banno H."/>
            <person name="Chua N.-H."/>
        </authorList>
    </citation>
    <scope>NUCLEOTIDE SEQUENCE [LARGE SCALE GENOMIC DNA]</scope>
    <source>
        <strain evidence="11 12">YW11</strain>
    </source>
</reference>
<feature type="binding site" evidence="9">
    <location>
        <position position="86"/>
    </location>
    <ligand>
        <name>substrate</name>
    </ligand>
</feature>
<evidence type="ECO:0000313" key="11">
    <source>
        <dbReference type="EMBL" id="PHK96637.1"/>
    </source>
</evidence>
<feature type="binding site" evidence="9">
    <location>
        <position position="25"/>
    </location>
    <ligand>
        <name>ATP</name>
        <dbReference type="ChEBI" id="CHEBI:30616"/>
    </ligand>
</feature>
<name>A0A2C7AIP7_9PROT</name>
<evidence type="ECO:0000256" key="5">
    <source>
        <dbReference type="ARBA" id="ARBA00022840"/>
    </source>
</evidence>
<comment type="pathway">
    <text evidence="9">Cofactor biosynthesis; coenzyme A biosynthesis; CoA from (R)-pantothenate: step 4/5.</text>
</comment>
<evidence type="ECO:0000259" key="10">
    <source>
        <dbReference type="Pfam" id="PF01467"/>
    </source>
</evidence>
<dbReference type="GO" id="GO:0015937">
    <property type="term" value="P:coenzyme A biosynthetic process"/>
    <property type="evidence" value="ECO:0007669"/>
    <property type="project" value="UniProtKB-UniRule"/>
</dbReference>
<comment type="caution">
    <text evidence="11">The sequence shown here is derived from an EMBL/GenBank/DDBJ whole genome shotgun (WGS) entry which is preliminary data.</text>
</comment>
<sequence>MSEPSPRRPRSGIYPGTFDPVTNGHLDIIHRAARILDRLVVGVAMNAGKGPLFPLEERVALVRAEVASIAERTGTVIEVVPFEGLLVGFAREVGAEVIVRGLRAVTDFDYEFQMAGMNRRLDPEIELLFLMASEGNHFISSRFVKEIARLGGDISTFVPRLTCERTLARVRAPHQGE</sequence>
<accession>A0A2C7AIP7</accession>
<proteinExistence type="inferred from homology"/>
<comment type="cofactor">
    <cofactor evidence="9">
        <name>Mg(2+)</name>
        <dbReference type="ChEBI" id="CHEBI:18420"/>
    </cofactor>
</comment>
<feature type="domain" description="Cytidyltransferase-like" evidence="10">
    <location>
        <begin position="13"/>
        <end position="146"/>
    </location>
</feature>
<gene>
    <name evidence="9" type="primary">coaD</name>
    <name evidence="11" type="ORF">CR162_01580</name>
</gene>
<comment type="function">
    <text evidence="9">Reversibly transfers an adenylyl group from ATP to 4'-phosphopantetheine, yielding dephospho-CoA (dPCoA) and pyrophosphate.</text>
</comment>
<keyword evidence="7 9" id="KW-0173">Coenzyme A biosynthesis</keyword>